<sequence length="328" mass="36776">MGSTRSTFSDDAGERARAEAERKKRLDEARASMGEKKKRETRDTSGMYDRSKVKLGITRPAPGVKKIHFVLIDNSGSNRVIAQHMKNSSAYLASVLQNLDPASQIASNYFSDHTDGERLCFQEVDFVSPDKEGDQVLLSSISHINPANGHDAAEAIECALWRACKINFGDAIEKHLYLVTDVVAHGMGLSSDDGCPFQRDWREVLALVADTYTSFTVIGCGDSPRVGELQKQFISPERLAYDLIDLSSIPEDRHRMAITANALLFLIARSTGMQGVEMFLSFLYEKWLKDPVFGSDSDRRAREMIRKFGKYLEAPPEEIERMMNRIIV</sequence>
<dbReference type="Gene3D" id="3.40.50.410">
    <property type="entry name" value="von Willebrand factor, type A domain"/>
    <property type="match status" value="1"/>
</dbReference>
<evidence type="ECO:0008006" key="4">
    <source>
        <dbReference type="Google" id="ProtNLM"/>
    </source>
</evidence>
<name>A0A1F5SHL9_9BACT</name>
<dbReference type="AlphaFoldDB" id="A0A1F5SHL9"/>
<dbReference type="Proteomes" id="UP000178367">
    <property type="component" value="Unassembled WGS sequence"/>
</dbReference>
<organism evidence="2 3">
    <name type="scientific">Candidatus Falkowbacteria bacterium RIFOXYA2_FULL_47_19</name>
    <dbReference type="NCBI Taxonomy" id="1797994"/>
    <lineage>
        <taxon>Bacteria</taxon>
        <taxon>Candidatus Falkowiibacteriota</taxon>
    </lineage>
</organism>
<protein>
    <recommendedName>
        <fullName evidence="4">VWFA domain-containing protein</fullName>
    </recommendedName>
</protein>
<dbReference type="EMBL" id="MFGB01000018">
    <property type="protein sequence ID" value="OGF25943.1"/>
    <property type="molecule type" value="Genomic_DNA"/>
</dbReference>
<accession>A0A1F5SHL9</accession>
<dbReference type="SUPFAM" id="SSF53300">
    <property type="entry name" value="vWA-like"/>
    <property type="match status" value="1"/>
</dbReference>
<evidence type="ECO:0000313" key="2">
    <source>
        <dbReference type="EMBL" id="OGF25943.1"/>
    </source>
</evidence>
<proteinExistence type="predicted"/>
<dbReference type="InterPro" id="IPR036465">
    <property type="entry name" value="vWFA_dom_sf"/>
</dbReference>
<dbReference type="STRING" id="1797994.A2227_05575"/>
<evidence type="ECO:0000313" key="3">
    <source>
        <dbReference type="Proteomes" id="UP000178367"/>
    </source>
</evidence>
<comment type="caution">
    <text evidence="2">The sequence shown here is derived from an EMBL/GenBank/DDBJ whole genome shotgun (WGS) entry which is preliminary data.</text>
</comment>
<reference evidence="2 3" key="1">
    <citation type="journal article" date="2016" name="Nat. Commun.">
        <title>Thousands of microbial genomes shed light on interconnected biogeochemical processes in an aquifer system.</title>
        <authorList>
            <person name="Anantharaman K."/>
            <person name="Brown C.T."/>
            <person name="Hug L.A."/>
            <person name="Sharon I."/>
            <person name="Castelle C.J."/>
            <person name="Probst A.J."/>
            <person name="Thomas B.C."/>
            <person name="Singh A."/>
            <person name="Wilkins M.J."/>
            <person name="Karaoz U."/>
            <person name="Brodie E.L."/>
            <person name="Williams K.H."/>
            <person name="Hubbard S.S."/>
            <person name="Banfield J.F."/>
        </authorList>
    </citation>
    <scope>NUCLEOTIDE SEQUENCE [LARGE SCALE GENOMIC DNA]</scope>
</reference>
<feature type="compositionally biased region" description="Basic and acidic residues" evidence="1">
    <location>
        <begin position="12"/>
        <end position="43"/>
    </location>
</feature>
<evidence type="ECO:0000256" key="1">
    <source>
        <dbReference type="SAM" id="MobiDB-lite"/>
    </source>
</evidence>
<gene>
    <name evidence="2" type="ORF">A2227_05575</name>
</gene>
<feature type="region of interest" description="Disordered" evidence="1">
    <location>
        <begin position="1"/>
        <end position="47"/>
    </location>
</feature>